<dbReference type="InterPro" id="IPR023214">
    <property type="entry name" value="HAD_sf"/>
</dbReference>
<dbReference type="Gene3D" id="3.40.50.1000">
    <property type="entry name" value="HAD superfamily/HAD-like"/>
    <property type="match status" value="1"/>
</dbReference>
<dbReference type="PANTHER" id="PTHR18901:SF38">
    <property type="entry name" value="PSEUDOURIDINE-5'-PHOSPHATASE"/>
    <property type="match status" value="1"/>
</dbReference>
<dbReference type="InterPro" id="IPR023198">
    <property type="entry name" value="PGP-like_dom2"/>
</dbReference>
<dbReference type="Proteomes" id="UP001198151">
    <property type="component" value="Unassembled WGS sequence"/>
</dbReference>
<evidence type="ECO:0000313" key="2">
    <source>
        <dbReference type="Proteomes" id="UP001198151"/>
    </source>
</evidence>
<dbReference type="RefSeq" id="WP_227706287.1">
    <property type="nucleotide sequence ID" value="NZ_JAJEQX010000002.1"/>
</dbReference>
<accession>A0ABS8FSW9</accession>
<dbReference type="InterPro" id="IPR041492">
    <property type="entry name" value="HAD_2"/>
</dbReference>
<keyword evidence="2" id="KW-1185">Reference proteome</keyword>
<sequence length="229" mass="26314">MLTGKKAVIFDMDGTLVDSMWIWPEVDRIYMGKYGLTQPDTFHKDIEGMSYTETAQYFVDTFRTLNRTREQVMQEWREMTTDLYATRVFPKRGALDFLKAMKARGVLLGIATSNDRSIADAALNARDLAGYFDSVRTSCEVSAGKPAPDVYLKVAEDLRVDPRECLVFEDVPKGILAGKNAGMEVCAVDDEFSRPWDSEKRRLADYFIRDYYDIRDNTYERCAHRTDET</sequence>
<dbReference type="EMBL" id="JAJEQX010000002">
    <property type="protein sequence ID" value="MCC2253128.1"/>
    <property type="molecule type" value="Genomic_DNA"/>
</dbReference>
<dbReference type="InterPro" id="IPR006439">
    <property type="entry name" value="HAD-SF_hydro_IA"/>
</dbReference>
<name>A0ABS8FSW9_9FIRM</name>
<comment type="caution">
    <text evidence="1">The sequence shown here is derived from an EMBL/GenBank/DDBJ whole genome shotgun (WGS) entry which is preliminary data.</text>
</comment>
<dbReference type="NCBIfam" id="TIGR01509">
    <property type="entry name" value="HAD-SF-IA-v3"/>
    <property type="match status" value="1"/>
</dbReference>
<dbReference type="CDD" id="cd07505">
    <property type="entry name" value="HAD_BPGM-like"/>
    <property type="match status" value="1"/>
</dbReference>
<dbReference type="SFLD" id="SFLDS00003">
    <property type="entry name" value="Haloacid_Dehalogenase"/>
    <property type="match status" value="1"/>
</dbReference>
<dbReference type="SFLD" id="SFLDG01129">
    <property type="entry name" value="C1.5:_HAD__Beta-PGM__Phosphata"/>
    <property type="match status" value="1"/>
</dbReference>
<dbReference type="SUPFAM" id="SSF56784">
    <property type="entry name" value="HAD-like"/>
    <property type="match status" value="1"/>
</dbReference>
<reference evidence="1 2" key="1">
    <citation type="submission" date="2021-10" db="EMBL/GenBank/DDBJ databases">
        <title>Anaerobic single-cell dispensing facilitates the cultivation of human gut bacteria.</title>
        <authorList>
            <person name="Afrizal A."/>
        </authorList>
    </citation>
    <scope>NUCLEOTIDE SEQUENCE [LARGE SCALE GENOMIC DNA]</scope>
    <source>
        <strain evidence="1 2">CLA-AA-H200</strain>
    </source>
</reference>
<dbReference type="SFLD" id="SFLDG01135">
    <property type="entry name" value="C1.5.6:_HAD__Beta-PGM__Phospha"/>
    <property type="match status" value="1"/>
</dbReference>
<dbReference type="Gene3D" id="1.10.150.240">
    <property type="entry name" value="Putative phosphatase, domain 2"/>
    <property type="match status" value="1"/>
</dbReference>
<dbReference type="InterPro" id="IPR036412">
    <property type="entry name" value="HAD-like_sf"/>
</dbReference>
<dbReference type="PANTHER" id="PTHR18901">
    <property type="entry name" value="2-DEOXYGLUCOSE-6-PHOSPHATE PHOSPHATASE 2"/>
    <property type="match status" value="1"/>
</dbReference>
<proteinExistence type="predicted"/>
<evidence type="ECO:0000313" key="1">
    <source>
        <dbReference type="EMBL" id="MCC2253128.1"/>
    </source>
</evidence>
<organism evidence="1 2">
    <name type="scientific">Ruminococcus turbiniformis</name>
    <dbReference type="NCBI Taxonomy" id="2881258"/>
    <lineage>
        <taxon>Bacteria</taxon>
        <taxon>Bacillati</taxon>
        <taxon>Bacillota</taxon>
        <taxon>Clostridia</taxon>
        <taxon>Eubacteriales</taxon>
        <taxon>Oscillospiraceae</taxon>
        <taxon>Ruminococcus</taxon>
    </lineage>
</organism>
<dbReference type="PRINTS" id="PR00413">
    <property type="entry name" value="HADHALOGNASE"/>
</dbReference>
<dbReference type="Pfam" id="PF13419">
    <property type="entry name" value="HAD_2"/>
    <property type="match status" value="1"/>
</dbReference>
<protein>
    <submittedName>
        <fullName evidence="1">HAD family phosphatase</fullName>
    </submittedName>
</protein>
<gene>
    <name evidence="1" type="ORF">LKD70_01500</name>
</gene>